<name>A0A7Y8GSV5_9BURK</name>
<dbReference type="EMBL" id="VYGV01000004">
    <property type="protein sequence ID" value="NWF44254.1"/>
    <property type="molecule type" value="Genomic_DNA"/>
</dbReference>
<comment type="caution">
    <text evidence="1">The sequence shown here is derived from an EMBL/GenBank/DDBJ whole genome shotgun (WGS) entry which is preliminary data.</text>
</comment>
<keyword evidence="2" id="KW-1185">Reference proteome</keyword>
<evidence type="ECO:0000313" key="1">
    <source>
        <dbReference type="EMBL" id="NWF44254.1"/>
    </source>
</evidence>
<accession>A0A7Y8GSV5</accession>
<dbReference type="AlphaFoldDB" id="A0A7Y8GSV5"/>
<dbReference type="Gene3D" id="2.60.120.260">
    <property type="entry name" value="Galactose-binding domain-like"/>
    <property type="match status" value="1"/>
</dbReference>
<protein>
    <submittedName>
        <fullName evidence="1">Uncharacterized protein</fullName>
    </submittedName>
</protein>
<reference evidence="1 2" key="1">
    <citation type="submission" date="2019-09" db="EMBL/GenBank/DDBJ databases">
        <title>Hydrogenophaga aromatica sp. nov., isolated from a para-xylene-degrading enrichment culture.</title>
        <authorList>
            <person name="Tancsics A."/>
            <person name="Banerjee S."/>
        </authorList>
    </citation>
    <scope>NUCLEOTIDE SEQUENCE [LARGE SCALE GENOMIC DNA]</scope>
    <source>
        <strain evidence="1 2">D2P1</strain>
    </source>
</reference>
<evidence type="ECO:0000313" key="2">
    <source>
        <dbReference type="Proteomes" id="UP000545507"/>
    </source>
</evidence>
<dbReference type="Proteomes" id="UP000545507">
    <property type="component" value="Unassembled WGS sequence"/>
</dbReference>
<sequence>MTAATLTDAKPGWTPARMGVFALLLVAALWLGWKAWDVNITMSCWKNEWPNLPVCEEINGRTPQERVARLQERLAANPGDSQALVELTELAHRPETAAGLDAPALLAAAGRAAPQDVTVLQLQANEALRAQRWPDALDKLTRLSQHHHNADATRVLAELVALAAQPPAQPTLQQALVDAVGADAGWLDRVLRAMPGAKLPLGSAMPLVALAAAKEPGLSAPLGLYVIRQLKTEGLWLEAHAIWLRLWKRPLGYLFNGDFEQNFVAGGFDWEVIERDPHRGGARIDLAGRRERGQVLRVAFTGRAMKTPLVRQHMMLPPGHYRFAGDFQSSDLRSNEGLSWVFSCADGDRRELARTPALKTTGRTWQTTGMSLEVPAECGLGVALSLQTQAPYEARTGLRGEVLFDRFTLVQEAAPQGTSQP</sequence>
<gene>
    <name evidence="1" type="ORF">F3K02_03155</name>
</gene>
<proteinExistence type="predicted"/>
<organism evidence="1 2">
    <name type="scientific">Hydrogenophaga aromaticivorans</name>
    <dbReference type="NCBI Taxonomy" id="2610898"/>
    <lineage>
        <taxon>Bacteria</taxon>
        <taxon>Pseudomonadati</taxon>
        <taxon>Pseudomonadota</taxon>
        <taxon>Betaproteobacteria</taxon>
        <taxon>Burkholderiales</taxon>
        <taxon>Comamonadaceae</taxon>
        <taxon>Hydrogenophaga</taxon>
    </lineage>
</organism>
<dbReference type="RefSeq" id="WP_177133256.1">
    <property type="nucleotide sequence ID" value="NZ_VYGV01000004.1"/>
</dbReference>